<protein>
    <recommendedName>
        <fullName evidence="4">DUF4224 domain-containing protein</fullName>
    </recommendedName>
</protein>
<keyword evidence="3" id="KW-1185">Reference proteome</keyword>
<evidence type="ECO:0000256" key="1">
    <source>
        <dbReference type="SAM" id="MobiDB-lite"/>
    </source>
</evidence>
<evidence type="ECO:0000313" key="2">
    <source>
        <dbReference type="EMBL" id="MBP2236280.1"/>
    </source>
</evidence>
<comment type="caution">
    <text evidence="2">The sequence shown here is derived from an EMBL/GenBank/DDBJ whole genome shotgun (WGS) entry which is preliminary data.</text>
</comment>
<name>A0ABS4R1Y5_9HYPH</name>
<dbReference type="EMBL" id="JAGILA010000003">
    <property type="protein sequence ID" value="MBP2236280.1"/>
    <property type="molecule type" value="Genomic_DNA"/>
</dbReference>
<evidence type="ECO:0008006" key="4">
    <source>
        <dbReference type="Google" id="ProtNLM"/>
    </source>
</evidence>
<reference evidence="2 3" key="1">
    <citation type="submission" date="2021-03" db="EMBL/GenBank/DDBJ databases">
        <title>Genomic Encyclopedia of Type Strains, Phase IV (KMG-IV): sequencing the most valuable type-strain genomes for metagenomic binning, comparative biology and taxonomic classification.</title>
        <authorList>
            <person name="Goeker M."/>
        </authorList>
    </citation>
    <scope>NUCLEOTIDE SEQUENCE [LARGE SCALE GENOMIC DNA]</scope>
    <source>
        <strain evidence="2 3">DSM 13372</strain>
    </source>
</reference>
<feature type="region of interest" description="Disordered" evidence="1">
    <location>
        <begin position="55"/>
        <end position="85"/>
    </location>
</feature>
<accession>A0ABS4R1Y5</accession>
<proteinExistence type="predicted"/>
<sequence length="85" mass="9225">MLTKSELLFVKTQGLDADDVFDAKGRSIKDVRNNGRLPVGYRAGGRTVIAEFRPSPLHRAGGGPRWGTPVAGLWPTNPLDARPLD</sequence>
<dbReference type="Proteomes" id="UP000730739">
    <property type="component" value="Unassembled WGS sequence"/>
</dbReference>
<gene>
    <name evidence="2" type="ORF">J2Z31_002794</name>
</gene>
<organism evidence="2 3">
    <name type="scientific">Sinorhizobium kostiense</name>
    <dbReference type="NCBI Taxonomy" id="76747"/>
    <lineage>
        <taxon>Bacteria</taxon>
        <taxon>Pseudomonadati</taxon>
        <taxon>Pseudomonadota</taxon>
        <taxon>Alphaproteobacteria</taxon>
        <taxon>Hyphomicrobiales</taxon>
        <taxon>Rhizobiaceae</taxon>
        <taxon>Sinorhizobium/Ensifer group</taxon>
        <taxon>Sinorhizobium</taxon>
    </lineage>
</organism>
<evidence type="ECO:0000313" key="3">
    <source>
        <dbReference type="Proteomes" id="UP000730739"/>
    </source>
</evidence>